<gene>
    <name evidence="2" type="ORF">H5P28_00390</name>
    <name evidence="3" type="ORF">H5P28_09275</name>
    <name evidence="4" type="ORF">H5P28_09495</name>
    <name evidence="5" type="ORF">H5P28_11490</name>
    <name evidence="6" type="ORF">H5P28_14585</name>
    <name evidence="7" type="ORF">H5P28_17855</name>
</gene>
<dbReference type="Proteomes" id="UP000546464">
    <property type="component" value="Unassembled WGS sequence"/>
</dbReference>
<comment type="caution">
    <text evidence="6">The sequence shown here is derived from an EMBL/GenBank/DDBJ whole genome shotgun (WGS) entry which is preliminary data.</text>
</comment>
<evidence type="ECO:0000313" key="2">
    <source>
        <dbReference type="EMBL" id="MBC2592709.1"/>
    </source>
</evidence>
<feature type="compositionally biased region" description="Low complexity" evidence="1">
    <location>
        <begin position="125"/>
        <end position="149"/>
    </location>
</feature>
<dbReference type="InterPro" id="IPR036388">
    <property type="entry name" value="WH-like_DNA-bd_sf"/>
</dbReference>
<evidence type="ECO:0000313" key="7">
    <source>
        <dbReference type="EMBL" id="MBC2596137.1"/>
    </source>
</evidence>
<evidence type="ECO:0000313" key="6">
    <source>
        <dbReference type="EMBL" id="MBC2595490.1"/>
    </source>
</evidence>
<organism evidence="6 8">
    <name type="scientific">Ruficoccus amylovorans</name>
    <dbReference type="NCBI Taxonomy" id="1804625"/>
    <lineage>
        <taxon>Bacteria</taxon>
        <taxon>Pseudomonadati</taxon>
        <taxon>Verrucomicrobiota</taxon>
        <taxon>Opitutia</taxon>
        <taxon>Puniceicoccales</taxon>
        <taxon>Cerasicoccaceae</taxon>
        <taxon>Ruficoccus</taxon>
    </lineage>
</organism>
<reference evidence="6 8" key="1">
    <citation type="submission" date="2020-07" db="EMBL/GenBank/DDBJ databases">
        <authorList>
            <person name="Feng X."/>
        </authorList>
    </citation>
    <scope>NUCLEOTIDE SEQUENCE [LARGE SCALE GENOMIC DNA]</scope>
    <source>
        <strain evidence="6 8">JCM31066</strain>
    </source>
</reference>
<dbReference type="RefSeq" id="WP_185673748.1">
    <property type="nucleotide sequence ID" value="NZ_JACHVB010000004.1"/>
</dbReference>
<dbReference type="Gene3D" id="1.10.10.10">
    <property type="entry name" value="Winged helix-like DNA-binding domain superfamily/Winged helix DNA-binding domain"/>
    <property type="match status" value="1"/>
</dbReference>
<dbReference type="EMBL" id="JACHVB010000025">
    <property type="protein sequence ID" value="MBC2594490.1"/>
    <property type="molecule type" value="Genomic_DNA"/>
</dbReference>
<dbReference type="AlphaFoldDB" id="A0A842HH38"/>
<dbReference type="EMBL" id="JACHVB010000022">
    <property type="protein sequence ID" value="MBC2594447.1"/>
    <property type="molecule type" value="Genomic_DNA"/>
</dbReference>
<dbReference type="EMBL" id="JACHVB010000042">
    <property type="protein sequence ID" value="MBC2595490.1"/>
    <property type="molecule type" value="Genomic_DNA"/>
</dbReference>
<dbReference type="SUPFAM" id="SSF46689">
    <property type="entry name" value="Homeodomain-like"/>
    <property type="match status" value="1"/>
</dbReference>
<dbReference type="EMBL" id="JACHVB010000034">
    <property type="protein sequence ID" value="MBC2594880.1"/>
    <property type="molecule type" value="Genomic_DNA"/>
</dbReference>
<sequence length="155" mass="17297">MKTLSLDLRRRLVESYDEGKCTQAEVAQRFRVSLGMVKKLIQQRRRTGLIEARHRFSGRKARLLPDHGPELKALVGQHPDLTLAEIKERLDLGYTVGAIHWALDKLGLTYKKRRSMPPSKTAPISRKPAAAGSAAKAASTRRGSCSSTSRRPRPT</sequence>
<evidence type="ECO:0000256" key="1">
    <source>
        <dbReference type="SAM" id="MobiDB-lite"/>
    </source>
</evidence>
<proteinExistence type="predicted"/>
<protein>
    <submittedName>
        <fullName evidence="6">Transposase</fullName>
    </submittedName>
</protein>
<dbReference type="EMBL" id="JACHVB010000004">
    <property type="protein sequence ID" value="MBC2592709.1"/>
    <property type="molecule type" value="Genomic_DNA"/>
</dbReference>
<feature type="region of interest" description="Disordered" evidence="1">
    <location>
        <begin position="113"/>
        <end position="155"/>
    </location>
</feature>
<dbReference type="InterPro" id="IPR009057">
    <property type="entry name" value="Homeodomain-like_sf"/>
</dbReference>
<evidence type="ECO:0000313" key="5">
    <source>
        <dbReference type="EMBL" id="MBC2594880.1"/>
    </source>
</evidence>
<evidence type="ECO:0000313" key="3">
    <source>
        <dbReference type="EMBL" id="MBC2594447.1"/>
    </source>
</evidence>
<name>A0A842HH38_9BACT</name>
<dbReference type="EMBL" id="JACHVB010000063">
    <property type="protein sequence ID" value="MBC2596137.1"/>
    <property type="molecule type" value="Genomic_DNA"/>
</dbReference>
<keyword evidence="8" id="KW-1185">Reference proteome</keyword>
<evidence type="ECO:0000313" key="8">
    <source>
        <dbReference type="Proteomes" id="UP000546464"/>
    </source>
</evidence>
<evidence type="ECO:0000313" key="4">
    <source>
        <dbReference type="EMBL" id="MBC2594490.1"/>
    </source>
</evidence>
<accession>A0A842HH38</accession>